<feature type="compositionally biased region" description="Basic residues" evidence="1">
    <location>
        <begin position="189"/>
        <end position="204"/>
    </location>
</feature>
<dbReference type="AlphaFoldDB" id="A0A8J8NK35"/>
<dbReference type="EMBL" id="RRYP01014113">
    <property type="protein sequence ID" value="TNV76139.1"/>
    <property type="molecule type" value="Genomic_DNA"/>
</dbReference>
<evidence type="ECO:0000256" key="1">
    <source>
        <dbReference type="SAM" id="MobiDB-lite"/>
    </source>
</evidence>
<evidence type="ECO:0000313" key="3">
    <source>
        <dbReference type="Proteomes" id="UP000785679"/>
    </source>
</evidence>
<accession>A0A8J8NK35</accession>
<organism evidence="2 3">
    <name type="scientific">Halteria grandinella</name>
    <dbReference type="NCBI Taxonomy" id="5974"/>
    <lineage>
        <taxon>Eukaryota</taxon>
        <taxon>Sar</taxon>
        <taxon>Alveolata</taxon>
        <taxon>Ciliophora</taxon>
        <taxon>Intramacronucleata</taxon>
        <taxon>Spirotrichea</taxon>
        <taxon>Stichotrichia</taxon>
        <taxon>Sporadotrichida</taxon>
        <taxon>Halteriidae</taxon>
        <taxon>Halteria</taxon>
    </lineage>
</organism>
<protein>
    <submittedName>
        <fullName evidence="2">Uncharacterized protein</fullName>
    </submittedName>
</protein>
<name>A0A8J8NK35_HALGN</name>
<sequence length="279" mass="30301">MFDQQKKDYQYYLFTMGNCFQQTSTSTRHEVNTIQLPIENAPKEDEVQVEESKEDAIIETVKPAEEQPQSMPMRKLEQKKEEAVVIEKRQPRIVINIYGNKQNVQQIQGGKVITVNGKKGVGISIKMGSQITEQRVFTGNQKLVDGADSTPEHIAADTGVVQNDDTSVIAHHHSHHLHHHHQAHEAALHHHHHDNSHNHHHHHHDIAQHQPEVCHDFTAHHDYSAHQNYGGGCGGAAATYDCAPAFSGCGAPAASGCGAVAAGCGGAIGCGGGGGYSGE</sequence>
<gene>
    <name evidence="2" type="ORF">FGO68_gene6647</name>
</gene>
<dbReference type="Proteomes" id="UP000785679">
    <property type="component" value="Unassembled WGS sequence"/>
</dbReference>
<comment type="caution">
    <text evidence="2">The sequence shown here is derived from an EMBL/GenBank/DDBJ whole genome shotgun (WGS) entry which is preliminary data.</text>
</comment>
<proteinExistence type="predicted"/>
<feature type="region of interest" description="Disordered" evidence="1">
    <location>
        <begin position="178"/>
        <end position="207"/>
    </location>
</feature>
<evidence type="ECO:0000313" key="2">
    <source>
        <dbReference type="EMBL" id="TNV76139.1"/>
    </source>
</evidence>
<reference evidence="2" key="1">
    <citation type="submission" date="2019-06" db="EMBL/GenBank/DDBJ databases">
        <authorList>
            <person name="Zheng W."/>
        </authorList>
    </citation>
    <scope>NUCLEOTIDE SEQUENCE</scope>
    <source>
        <strain evidence="2">QDHG01</strain>
    </source>
</reference>
<keyword evidence="3" id="KW-1185">Reference proteome</keyword>